<evidence type="ECO:0000256" key="2">
    <source>
        <dbReference type="ARBA" id="ARBA00022801"/>
    </source>
</evidence>
<name>A0A1J4QHV0_9GAMM</name>
<dbReference type="Gene3D" id="3.40.50.300">
    <property type="entry name" value="P-loop containing nucleotide triphosphate hydrolases"/>
    <property type="match status" value="1"/>
</dbReference>
<dbReference type="InterPro" id="IPR001650">
    <property type="entry name" value="Helicase_C-like"/>
</dbReference>
<dbReference type="InterPro" id="IPR027417">
    <property type="entry name" value="P-loop_NTPase"/>
</dbReference>
<comment type="caution">
    <text evidence="5">The sequence shown here is derived from an EMBL/GenBank/DDBJ whole genome shotgun (WGS) entry which is preliminary data.</text>
</comment>
<dbReference type="SUPFAM" id="SSF52540">
    <property type="entry name" value="P-loop containing nucleoside triphosphate hydrolases"/>
    <property type="match status" value="1"/>
</dbReference>
<keyword evidence="6" id="KW-1185">Reference proteome</keyword>
<dbReference type="PANTHER" id="PTHR45626">
    <property type="entry name" value="TRANSCRIPTION TERMINATION FACTOR 2-RELATED"/>
    <property type="match status" value="1"/>
</dbReference>
<dbReference type="RefSeq" id="WP_071472300.1">
    <property type="nucleotide sequence ID" value="NZ_MDKE01000013.1"/>
</dbReference>
<proteinExistence type="predicted"/>
<dbReference type="PROSITE" id="PS51194">
    <property type="entry name" value="HELICASE_CTER"/>
    <property type="match status" value="1"/>
</dbReference>
<reference evidence="5 6" key="1">
    <citation type="submission" date="2016-07" db="EMBL/GenBank/DDBJ databases">
        <title>Draft Genome Sequence of Oceanisphaera psychrotolerans, isolated from coastal sediment samples.</title>
        <authorList>
            <person name="Zhuo S."/>
            <person name="Ruan Z."/>
        </authorList>
    </citation>
    <scope>NUCLEOTIDE SEQUENCE [LARGE SCALE GENOMIC DNA]</scope>
    <source>
        <strain evidence="5 6">LAM-WHM-ZC</strain>
    </source>
</reference>
<dbReference type="InterPro" id="IPR050628">
    <property type="entry name" value="SNF2_RAD54_helicase_TF"/>
</dbReference>
<evidence type="ECO:0000313" key="5">
    <source>
        <dbReference type="EMBL" id="OIN11120.1"/>
    </source>
</evidence>
<evidence type="ECO:0000259" key="4">
    <source>
        <dbReference type="PROSITE" id="PS51194"/>
    </source>
</evidence>
<dbReference type="GO" id="GO:0016787">
    <property type="term" value="F:hydrolase activity"/>
    <property type="evidence" value="ECO:0007669"/>
    <property type="project" value="UniProtKB-KW"/>
</dbReference>
<sequence length="122" mass="13231">MHFTLNDIQQMTGPAAFKRGEVRVFLISLKAGGSGLNLTAADVVIHVDPWWNPAVENQATDRAHRIGQDKPVFVYKLVAADTVEERIQQMQQQKQALADALFSDAGSAGLPSDSDSLLALLS</sequence>
<dbReference type="Proteomes" id="UP000243073">
    <property type="component" value="Unassembled WGS sequence"/>
</dbReference>
<evidence type="ECO:0000313" key="6">
    <source>
        <dbReference type="Proteomes" id="UP000243073"/>
    </source>
</evidence>
<dbReference type="GO" id="GO:0005524">
    <property type="term" value="F:ATP binding"/>
    <property type="evidence" value="ECO:0007669"/>
    <property type="project" value="UniProtKB-KW"/>
</dbReference>
<evidence type="ECO:0000256" key="1">
    <source>
        <dbReference type="ARBA" id="ARBA00022741"/>
    </source>
</evidence>
<dbReference type="EMBL" id="MDKE01000013">
    <property type="protein sequence ID" value="OIN11120.1"/>
    <property type="molecule type" value="Genomic_DNA"/>
</dbReference>
<dbReference type="CDD" id="cd18793">
    <property type="entry name" value="SF2_C_SNF"/>
    <property type="match status" value="1"/>
</dbReference>
<dbReference type="Pfam" id="PF00271">
    <property type="entry name" value="Helicase_C"/>
    <property type="match status" value="1"/>
</dbReference>
<dbReference type="PANTHER" id="PTHR45626:SF22">
    <property type="entry name" value="DNA REPAIR PROTEIN RAD5"/>
    <property type="match status" value="1"/>
</dbReference>
<dbReference type="SMART" id="SM00490">
    <property type="entry name" value="HELICc"/>
    <property type="match status" value="1"/>
</dbReference>
<accession>A0A1J4QHV0</accession>
<dbReference type="STRING" id="1414654.BFR47_12270"/>
<dbReference type="GO" id="GO:0006281">
    <property type="term" value="P:DNA repair"/>
    <property type="evidence" value="ECO:0007669"/>
    <property type="project" value="TreeGrafter"/>
</dbReference>
<dbReference type="OrthoDB" id="9760715at2"/>
<evidence type="ECO:0000256" key="3">
    <source>
        <dbReference type="ARBA" id="ARBA00022840"/>
    </source>
</evidence>
<dbReference type="GO" id="GO:0004386">
    <property type="term" value="F:helicase activity"/>
    <property type="evidence" value="ECO:0007669"/>
    <property type="project" value="UniProtKB-KW"/>
</dbReference>
<organism evidence="5 6">
    <name type="scientific">Oceanisphaera psychrotolerans</name>
    <dbReference type="NCBI Taxonomy" id="1414654"/>
    <lineage>
        <taxon>Bacteria</taxon>
        <taxon>Pseudomonadati</taxon>
        <taxon>Pseudomonadota</taxon>
        <taxon>Gammaproteobacteria</taxon>
        <taxon>Aeromonadales</taxon>
        <taxon>Aeromonadaceae</taxon>
        <taxon>Oceanisphaera</taxon>
    </lineage>
</organism>
<feature type="domain" description="Helicase C-terminal" evidence="4">
    <location>
        <begin position="1"/>
        <end position="118"/>
    </location>
</feature>
<dbReference type="GO" id="GO:0008094">
    <property type="term" value="F:ATP-dependent activity, acting on DNA"/>
    <property type="evidence" value="ECO:0007669"/>
    <property type="project" value="TreeGrafter"/>
</dbReference>
<keyword evidence="3" id="KW-0067">ATP-binding</keyword>
<dbReference type="AlphaFoldDB" id="A0A1J4QHV0"/>
<keyword evidence="1" id="KW-0547">Nucleotide-binding</keyword>
<keyword evidence="2" id="KW-0378">Hydrolase</keyword>
<protein>
    <recommendedName>
        <fullName evidence="4">Helicase C-terminal domain-containing protein</fullName>
    </recommendedName>
</protein>
<dbReference type="InterPro" id="IPR049730">
    <property type="entry name" value="SNF2/RAD54-like_C"/>
</dbReference>
<gene>
    <name evidence="5" type="ORF">BFR47_12270</name>
</gene>